<reference evidence="4" key="6">
    <citation type="journal article" date="2008" name="Nucleic Acids Res.">
        <title>The rice annotation project database (RAP-DB): 2008 update.</title>
        <authorList>
            <consortium name="The rice annotation project (RAP)"/>
        </authorList>
    </citation>
    <scope>GENOME REANNOTATION</scope>
    <source>
        <strain evidence="4">cv. Nipponbare</strain>
    </source>
</reference>
<evidence type="ECO:0000313" key="4">
    <source>
        <dbReference type="Proteomes" id="UP000000763"/>
    </source>
</evidence>
<reference evidence="2" key="1">
    <citation type="submission" date="2001-08" db="EMBL/GenBank/DDBJ databases">
        <title>Oryza sativa nipponbare(GA3) genomic DNA, chromosome 2, BAC clone:OJ1626_B09.</title>
        <authorList>
            <person name="Sasaki T."/>
            <person name="Matsumoto T."/>
            <person name="Yamamoto K."/>
        </authorList>
    </citation>
    <scope>NUCLEOTIDE SEQUENCE</scope>
</reference>
<evidence type="ECO:0000313" key="3">
    <source>
        <dbReference type="EMBL" id="BAH91819.1"/>
    </source>
</evidence>
<gene>
    <name evidence="3" type="ordered locus">Os02g0635333</name>
    <name evidence="2" type="ORF">OJ1626_B09.9</name>
</gene>
<reference evidence="3" key="8">
    <citation type="submission" date="2012-08" db="EMBL/GenBank/DDBJ databases">
        <title>The Second Rice Annotation Project Meeting (RAP2).</title>
        <authorList>
            <consortium name="The Rice Annotation Project (RAP)"/>
        </authorList>
    </citation>
    <scope>NUCLEOTIDE SEQUENCE</scope>
</reference>
<reference evidence="3 4" key="2">
    <citation type="journal article" date="2005" name="Nature">
        <title>The map-based sequence of the rice genome.</title>
        <authorList>
            <consortium name="International rice genome sequencing project (IRGSP)"/>
            <person name="Matsumoto T."/>
            <person name="Wu J."/>
            <person name="Kanamori H."/>
            <person name="Katayose Y."/>
            <person name="Fujisawa M."/>
            <person name="Namiki N."/>
            <person name="Mizuno H."/>
            <person name="Yamamoto K."/>
            <person name="Antonio B.A."/>
            <person name="Baba T."/>
            <person name="Sakata K."/>
            <person name="Nagamura Y."/>
            <person name="Aoki H."/>
            <person name="Arikawa K."/>
            <person name="Arita K."/>
            <person name="Bito T."/>
            <person name="Chiden Y."/>
            <person name="Fujitsuka N."/>
            <person name="Fukunaka R."/>
            <person name="Hamada M."/>
            <person name="Harada C."/>
            <person name="Hayashi A."/>
            <person name="Hijishita S."/>
            <person name="Honda M."/>
            <person name="Hosokawa S."/>
            <person name="Ichikawa Y."/>
            <person name="Idonuma A."/>
            <person name="Iijima M."/>
            <person name="Ikeda M."/>
            <person name="Ikeno M."/>
            <person name="Ito K."/>
            <person name="Ito S."/>
            <person name="Ito T."/>
            <person name="Ito Y."/>
            <person name="Ito Y."/>
            <person name="Iwabuchi A."/>
            <person name="Kamiya K."/>
            <person name="Karasawa W."/>
            <person name="Kurita K."/>
            <person name="Katagiri S."/>
            <person name="Kikuta A."/>
            <person name="Kobayashi H."/>
            <person name="Kobayashi N."/>
            <person name="Machita K."/>
            <person name="Maehara T."/>
            <person name="Masukawa M."/>
            <person name="Mizubayashi T."/>
            <person name="Mukai Y."/>
            <person name="Nagasaki H."/>
            <person name="Nagata Y."/>
            <person name="Naito S."/>
            <person name="Nakashima M."/>
            <person name="Nakama Y."/>
            <person name="Nakamichi Y."/>
            <person name="Nakamura M."/>
            <person name="Meguro A."/>
            <person name="Negishi M."/>
            <person name="Ohta I."/>
            <person name="Ohta T."/>
            <person name="Okamoto M."/>
            <person name="Ono N."/>
            <person name="Saji S."/>
            <person name="Sakaguchi M."/>
            <person name="Sakai K."/>
            <person name="Shibata M."/>
            <person name="Shimokawa T."/>
            <person name="Song J."/>
            <person name="Takazaki Y."/>
            <person name="Terasawa K."/>
            <person name="Tsugane M."/>
            <person name="Tsuji K."/>
            <person name="Ueda S."/>
            <person name="Waki K."/>
            <person name="Yamagata H."/>
            <person name="Yamamoto M."/>
            <person name="Yamamoto S."/>
            <person name="Yamane H."/>
            <person name="Yoshiki S."/>
            <person name="Yoshihara R."/>
            <person name="Yukawa K."/>
            <person name="Zhong H."/>
            <person name="Yano M."/>
            <person name="Yuan Q."/>
            <person name="Ouyang S."/>
            <person name="Liu J."/>
            <person name="Jones K.M."/>
            <person name="Gansberger K."/>
            <person name="Moffat K."/>
            <person name="Hill J."/>
            <person name="Bera J."/>
            <person name="Fadrosh D."/>
            <person name="Jin S."/>
            <person name="Johri S."/>
            <person name="Kim M."/>
            <person name="Overton L."/>
            <person name="Reardon M."/>
            <person name="Tsitrin T."/>
            <person name="Vuong H."/>
            <person name="Weaver B."/>
            <person name="Ciecko A."/>
            <person name="Tallon L."/>
            <person name="Jackson J."/>
            <person name="Pai G."/>
            <person name="Aken S.V."/>
            <person name="Utterback T."/>
            <person name="Reidmuller S."/>
            <person name="Feldblyum T."/>
            <person name="Hsiao J."/>
            <person name="Zismann V."/>
            <person name="Iobst S."/>
            <person name="de Vazeille A.R."/>
            <person name="Buell C.R."/>
            <person name="Ying K."/>
            <person name="Li Y."/>
            <person name="Lu T."/>
            <person name="Huang Y."/>
            <person name="Zhao Q."/>
            <person name="Feng Q."/>
            <person name="Zhang L."/>
            <person name="Zhu J."/>
            <person name="Weng Q."/>
            <person name="Mu J."/>
            <person name="Lu Y."/>
            <person name="Fan D."/>
            <person name="Liu Y."/>
            <person name="Guan J."/>
            <person name="Zhang Y."/>
            <person name="Yu S."/>
            <person name="Liu X."/>
            <person name="Zhang Y."/>
            <person name="Hong G."/>
            <person name="Han B."/>
            <person name="Choisne N."/>
            <person name="Demange N."/>
            <person name="Orjeda G."/>
            <person name="Samain S."/>
            <person name="Cattolico L."/>
            <person name="Pelletier E."/>
            <person name="Couloux A."/>
            <person name="Segurens B."/>
            <person name="Wincker P."/>
            <person name="D'Hont A."/>
            <person name="Scarpelli C."/>
            <person name="Weissenbach J."/>
            <person name="Salanoubat M."/>
            <person name="Quetier F."/>
            <person name="Yu Y."/>
            <person name="Kim H.R."/>
            <person name="Rambo T."/>
            <person name="Currie J."/>
            <person name="Collura K."/>
            <person name="Luo M."/>
            <person name="Yang T."/>
            <person name="Ammiraju J.S.S."/>
            <person name="Engler F."/>
            <person name="Soderlund C."/>
            <person name="Wing R.A."/>
            <person name="Palmer L.E."/>
            <person name="de la Bastide M."/>
            <person name="Spiegel L."/>
            <person name="Nascimento L."/>
            <person name="Zutavern T."/>
            <person name="O'Shaughnessy A."/>
            <person name="Dike S."/>
            <person name="Dedhia N."/>
            <person name="Preston R."/>
            <person name="Balija V."/>
            <person name="McCombie W.R."/>
            <person name="Chow T."/>
            <person name="Chen H."/>
            <person name="Chung M."/>
            <person name="Chen C."/>
            <person name="Shaw J."/>
            <person name="Wu H."/>
            <person name="Hsiao K."/>
            <person name="Chao Y."/>
            <person name="Chu M."/>
            <person name="Cheng C."/>
            <person name="Hour A."/>
            <person name="Lee P."/>
            <person name="Lin S."/>
            <person name="Lin Y."/>
            <person name="Liou J."/>
            <person name="Liu S."/>
            <person name="Hsing Y."/>
            <person name="Raghuvanshi S."/>
            <person name="Mohanty A."/>
            <person name="Bharti A.K."/>
            <person name="Gaur A."/>
            <person name="Gupta V."/>
            <person name="Kumar D."/>
            <person name="Ravi V."/>
            <person name="Vij S."/>
            <person name="Kapur A."/>
            <person name="Khurana P."/>
            <person name="Khurana P."/>
            <person name="Khurana J.P."/>
            <person name="Tyagi A.K."/>
            <person name="Gaikwad K."/>
            <person name="Singh A."/>
            <person name="Dalal V."/>
            <person name="Srivastava S."/>
            <person name="Dixit A."/>
            <person name="Pal A.K."/>
            <person name="Ghazi I.A."/>
            <person name="Yadav M."/>
            <person name="Pandit A."/>
            <person name="Bhargava A."/>
            <person name="Sureshbabu K."/>
            <person name="Batra K."/>
            <person name="Sharma T.R."/>
            <person name="Mohapatra T."/>
            <person name="Singh N.K."/>
            <person name="Messing J."/>
            <person name="Nelson A.B."/>
            <person name="Fuks G."/>
            <person name="Kavchok S."/>
            <person name="Keizer G."/>
            <person name="Linton E."/>
            <person name="Llaca V."/>
            <person name="Song R."/>
            <person name="Tanyolac B."/>
            <person name="Young S."/>
            <person name="Ho-Il K."/>
            <person name="Hahn J.H."/>
            <person name="Sangsakoo G."/>
            <person name="Vanavichit A."/>
            <person name="de Mattos Luiz.A.T."/>
            <person name="Zimmer P.D."/>
            <person name="Malone G."/>
            <person name="Dellagostin O."/>
            <person name="de Oliveira A.C."/>
            <person name="Bevan M."/>
            <person name="Bancroft I."/>
            <person name="Minx P."/>
            <person name="Cordum H."/>
            <person name="Wilson R."/>
            <person name="Cheng Z."/>
            <person name="Jin W."/>
            <person name="Jiang J."/>
            <person name="Leong S.A."/>
            <person name="Iwama H."/>
            <person name="Gojobori T."/>
            <person name="Itoh T."/>
            <person name="Niimura Y."/>
            <person name="Fujii Y."/>
            <person name="Habara T."/>
            <person name="Sakai H."/>
            <person name="Sato Y."/>
            <person name="Wilson G."/>
            <person name="Kumar K."/>
            <person name="McCouch S."/>
            <person name="Juretic N."/>
            <person name="Hoen D."/>
            <person name="Wright S."/>
            <person name="Bruskiewich R."/>
            <person name="Bureau T."/>
            <person name="Miyao A."/>
            <person name="Hirochika H."/>
            <person name="Nishikawa T."/>
            <person name="Kadowaki K."/>
            <person name="Sugiura M."/>
            <person name="Burr B."/>
            <person name="Sasaki T."/>
        </authorList>
    </citation>
    <scope>NUCLEOTIDE SEQUENCE [LARGE SCALE GENOMIC DNA]</scope>
    <source>
        <strain evidence="4">cv. Nipponbare</strain>
    </source>
</reference>
<feature type="compositionally biased region" description="Basic and acidic residues" evidence="1">
    <location>
        <begin position="1"/>
        <end position="21"/>
    </location>
</feature>
<dbReference type="Gramene" id="Os02t0635300-00">
    <property type="protein sequence ID" value="Os02t0635300-00"/>
    <property type="gene ID" value="Os02g0635300"/>
</dbReference>
<evidence type="ECO:0000313" key="2">
    <source>
        <dbReference type="EMBL" id="BAD25101.1"/>
    </source>
</evidence>
<name>C7IYX3_ORYSJ</name>
<reference evidence="3" key="3">
    <citation type="journal article" date="2006" name="Nucleic Acids Res.">
        <title>The Rice Annotation Project Database (RAP-DB): hub for Oryza sativa ssp. japonica genome information.</title>
        <authorList>
            <person name="Ohyanagi H."/>
            <person name="Tanaka T."/>
            <person name="Sakai H."/>
            <person name="Shigemoto Y."/>
            <person name="Yamaguchi K."/>
            <person name="Habara T."/>
            <person name="Fujii Y."/>
            <person name="Antonio B.A."/>
            <person name="Nagamura Y."/>
            <person name="Imanishi T."/>
            <person name="Ikeo K."/>
            <person name="Itoh T."/>
            <person name="Gojobori T."/>
            <person name="Sasaki T."/>
        </authorList>
    </citation>
    <scope>NUCLEOTIDE SEQUENCE</scope>
</reference>
<protein>
    <submittedName>
        <fullName evidence="3">Os02g0635333 protein</fullName>
    </submittedName>
</protein>
<evidence type="ECO:0000256" key="1">
    <source>
        <dbReference type="SAM" id="MobiDB-lite"/>
    </source>
</evidence>
<dbReference type="Proteomes" id="UP000000763">
    <property type="component" value="Chromosome 2"/>
</dbReference>
<dbReference type="EMBL" id="AP008208">
    <property type="protein sequence ID" value="BAH91819.1"/>
    <property type="molecule type" value="Genomic_DNA"/>
</dbReference>
<feature type="region of interest" description="Disordered" evidence="1">
    <location>
        <begin position="1"/>
        <end position="60"/>
    </location>
</feature>
<dbReference type="AlphaFoldDB" id="C7IYX3"/>
<reference evidence="3" key="7">
    <citation type="submission" date="2012-08" db="EMBL/GenBank/DDBJ databases">
        <title>Oryza sativa nipponbare(GA3) genomic DNA, chromosome 2.</title>
        <authorList>
            <consortium name="IRGSP(International Rice Genome Sequencing Project)"/>
        </authorList>
    </citation>
    <scope>NUCLEOTIDE SEQUENCE</scope>
</reference>
<accession>C7IYX3</accession>
<dbReference type="EMBL" id="AP004069">
    <property type="protein sequence ID" value="BAD25101.1"/>
    <property type="molecule type" value="Genomic_DNA"/>
</dbReference>
<feature type="compositionally biased region" description="Low complexity" evidence="1">
    <location>
        <begin position="38"/>
        <end position="60"/>
    </location>
</feature>
<proteinExistence type="predicted"/>
<organism evidence="3 4">
    <name type="scientific">Oryza sativa subsp. japonica</name>
    <name type="common">Rice</name>
    <dbReference type="NCBI Taxonomy" id="39947"/>
    <lineage>
        <taxon>Eukaryota</taxon>
        <taxon>Viridiplantae</taxon>
        <taxon>Streptophyta</taxon>
        <taxon>Embryophyta</taxon>
        <taxon>Tracheophyta</taxon>
        <taxon>Spermatophyta</taxon>
        <taxon>Magnoliopsida</taxon>
        <taxon>Liliopsida</taxon>
        <taxon>Poales</taxon>
        <taxon>Poaceae</taxon>
        <taxon>BOP clade</taxon>
        <taxon>Oryzoideae</taxon>
        <taxon>Oryzeae</taxon>
        <taxon>Oryzinae</taxon>
        <taxon>Oryza</taxon>
        <taxon>Oryza sativa</taxon>
    </lineage>
</organism>
<reference evidence="3" key="4">
    <citation type="journal article" date="2007" name="Genome Res.">
        <title>Curated Genome Annotation of Oryza sativa ssp. japonica and Comparative Genome Analysis with Arabidopsis thaliana.</title>
        <authorList>
            <consortium name="The Rice Annotation Project (RAP)"/>
            <person name="Itoh T."/>
            <person name="Tanaka T."/>
            <person name="Barrero R.A."/>
            <person name="Yamasaki C."/>
            <person name="Fujii Y."/>
            <person name="Hilton P.B."/>
            <person name="Antonio B.A."/>
            <person name="Aono H."/>
            <person name="Apweiler R."/>
            <person name="Bruskiewich R."/>
            <person name="Bureau T."/>
            <person name="Burr F."/>
            <person name="Costa de Oliveira A."/>
            <person name="Fuks G."/>
            <person name="Habara T."/>
            <person name="Haberer G."/>
            <person name="Han B."/>
            <person name="Harada E."/>
            <person name="Hiraki A.T."/>
            <person name="Hirochika H."/>
            <person name="Hoen D."/>
            <person name="Hokari H."/>
            <person name="Hosokawa S."/>
            <person name="Hsing Y."/>
            <person name="Ikawa H."/>
            <person name="Ikeo K."/>
            <person name="Imanishi T."/>
            <person name="Ito Y."/>
            <person name="Jaiswal P."/>
            <person name="Kanno M."/>
            <person name="Kawahara Y."/>
            <person name="Kawamura T."/>
            <person name="Kawashima H."/>
            <person name="Khurana J.P."/>
            <person name="Kikuchi S."/>
            <person name="Komatsu S."/>
            <person name="Koyanagi K.O."/>
            <person name="Kubooka H."/>
            <person name="Lieberherr D."/>
            <person name="Lin Y.C."/>
            <person name="Lonsdale D."/>
            <person name="Matsumoto T."/>
            <person name="Matsuya A."/>
            <person name="McCombie W.R."/>
            <person name="Messing J."/>
            <person name="Miyao A."/>
            <person name="Mulder N."/>
            <person name="Nagamura Y."/>
            <person name="Nam J."/>
            <person name="Namiki N."/>
            <person name="Numa H."/>
            <person name="Nurimoto S."/>
            <person name="O'donovan C."/>
            <person name="Ohyanagi H."/>
            <person name="Okido T."/>
            <person name="Oota S."/>
            <person name="Osato N."/>
            <person name="Palmer L.E."/>
            <person name="Quetier F."/>
            <person name="Raghuvanshi S."/>
            <person name="Saichi N."/>
            <person name="Sakai H."/>
            <person name="Sakai Y."/>
            <person name="Sakata K."/>
            <person name="Sakurai T."/>
            <person name="Sato F."/>
            <person name="Sato Y."/>
            <person name="Schoof H."/>
            <person name="Seki M."/>
            <person name="Shibata M."/>
            <person name="Shimizu Y."/>
            <person name="Shinozaki K."/>
            <person name="Shinso Y."/>
            <person name="Singh N.K."/>
            <person name="Smith-White B."/>
            <person name="Takeda J."/>
            <person name="Tanino M."/>
            <person name="Tatusova T."/>
            <person name="Thongjuea S."/>
            <person name="Todokoro F."/>
            <person name="Tsugane M."/>
            <person name="Tyagi A.K."/>
            <person name="Vanavichit A."/>
            <person name="Wang A."/>
            <person name="Wing R.A."/>
            <person name="Yamaguchi K."/>
            <person name="Yamamoto M."/>
            <person name="Yamamoto N."/>
            <person name="Yu Y."/>
            <person name="Zhang H."/>
            <person name="Zhao Q."/>
            <person name="Higo K."/>
            <person name="Burr B."/>
            <person name="Gojobori T."/>
            <person name="Sasaki T."/>
        </authorList>
    </citation>
    <scope>NUCLEOTIDE SEQUENCE</scope>
</reference>
<reference evidence="3" key="5">
    <citation type="journal article" date="2008" name="Nucleic Acids Res.">
        <title>The Rice Annotation Project Database (RAP-DB): 2008 update.</title>
        <authorList>
            <consortium name="The Rice Annotation Project (RAP)"/>
            <person name="Tanaka T."/>
            <person name="Antonio B.A."/>
            <person name="Kikuchi S."/>
            <person name="Matsumoto T."/>
            <person name="Nagamura Y."/>
            <person name="Numa H."/>
            <person name="Sakai H."/>
            <person name="Wu J."/>
            <person name="Itoh T."/>
            <person name="Sasaki T."/>
            <person name="Aono R."/>
            <person name="Fujii Y."/>
            <person name="Habara T."/>
            <person name="Harada E."/>
            <person name="Kanno M."/>
            <person name="Kawahara Y."/>
            <person name="Kawashima H."/>
            <person name="Kubooka H."/>
            <person name="Matsuya A."/>
            <person name="Nakaoka H."/>
            <person name="Saichi N."/>
            <person name="Sanbonmatsu R."/>
            <person name="Sato Y."/>
            <person name="Shinso Y."/>
            <person name="Suzuki M."/>
            <person name="Takeda J."/>
            <person name="Tanino M."/>
            <person name="Todokoro F."/>
            <person name="Yamaguchi K."/>
            <person name="Yamamoto N."/>
            <person name="Yamasaki C."/>
            <person name="Imanishi T."/>
            <person name="Okido T."/>
            <person name="Tada M."/>
            <person name="Ikeo K."/>
            <person name="Tateno Y."/>
            <person name="Gojobori T."/>
            <person name="Lin Y.C."/>
            <person name="Wei F.J."/>
            <person name="Hsing Y.I."/>
            <person name="Zhao Q."/>
            <person name="Han B."/>
            <person name="Kramer M.R."/>
            <person name="McCombie R.W."/>
            <person name="Lonsdale D."/>
            <person name="O'Donovan C.C."/>
            <person name="Whitfield E.J."/>
            <person name="Apweiler R."/>
            <person name="Koyanagi K.O."/>
            <person name="Khurana J.P."/>
            <person name="Raghuvanshi S."/>
            <person name="Singh N.K."/>
            <person name="Tyagi A.K."/>
            <person name="Haberer G."/>
            <person name="Fujisawa M."/>
            <person name="Hosokawa S."/>
            <person name="Ito Y."/>
            <person name="Ikawa H."/>
            <person name="Shibata M."/>
            <person name="Yamamoto M."/>
            <person name="Bruskiewich R.M."/>
            <person name="Hoen D.R."/>
            <person name="Bureau TE."/>
            <person name="Namiki N."/>
            <person name="Ohyanagi H."/>
            <person name="Sakai Y."/>
            <person name="Nobushima S."/>
            <person name="Sakata K."/>
            <person name="Barrero R.A."/>
            <person name="Sato Y."/>
            <person name="Souvorov A."/>
            <person name="Smith-White B."/>
            <person name="Tatusova T."/>
            <person name="An S."/>
            <person name="An G."/>
            <person name="OOta S."/>
            <person name="Fuks G."/>
            <person name="Messing J."/>
            <person name="Christie K.R."/>
            <person name="Lieberherr D."/>
            <person name="Kim H."/>
            <person name="Zuccolo A."/>
            <person name="Wing R.A."/>
            <person name="Nobuta K."/>
            <person name="Green P.J."/>
            <person name="Lu C."/>
            <person name="Meyers BC."/>
            <person name="Chaparro C."/>
            <person name="Piegu B."/>
            <person name="Panaud O."/>
            <person name="Echeverria M."/>
        </authorList>
    </citation>
    <scope>NUCLEOTIDE SEQUENCE</scope>
</reference>
<dbReference type="KEGG" id="dosa:Os02g0635333"/>
<sequence length="131" mass="14333">MGTGEVRRRATGIEKDEDRCKGTGRSKTPAVGSKGIHTSPFSPSTSPCPSHTPSYSSSFPSPTLLRHHLLLPVLDPAMVGLIRIWEVWLDLTAMHAEFHLWVTAALSSASPPECLWFPRTYSAAPLLILLQ</sequence>